<evidence type="ECO:0000313" key="2">
    <source>
        <dbReference type="Proteomes" id="UP001138500"/>
    </source>
</evidence>
<name>A0A9W7W1L1_9PEZI</name>
<comment type="caution">
    <text evidence="1">The sequence shown here is derived from an EMBL/GenBank/DDBJ whole genome shotgun (WGS) entry which is preliminary data.</text>
</comment>
<keyword evidence="2" id="KW-1185">Reference proteome</keyword>
<accession>A0A9W7W1L1</accession>
<dbReference type="OrthoDB" id="3874921at2759"/>
<dbReference type="EMBL" id="RIBY02001979">
    <property type="protein sequence ID" value="KAH9826465.1"/>
    <property type="molecule type" value="Genomic_DNA"/>
</dbReference>
<proteinExistence type="predicted"/>
<organism evidence="1 2">
    <name type="scientific">Teratosphaeria destructans</name>
    <dbReference type="NCBI Taxonomy" id="418781"/>
    <lineage>
        <taxon>Eukaryota</taxon>
        <taxon>Fungi</taxon>
        <taxon>Dikarya</taxon>
        <taxon>Ascomycota</taxon>
        <taxon>Pezizomycotina</taxon>
        <taxon>Dothideomycetes</taxon>
        <taxon>Dothideomycetidae</taxon>
        <taxon>Mycosphaerellales</taxon>
        <taxon>Teratosphaeriaceae</taxon>
        <taxon>Teratosphaeria</taxon>
    </lineage>
</organism>
<reference evidence="1 2" key="2">
    <citation type="journal article" date="2021" name="Curr. Genet.">
        <title>Genetic response to nitrogen starvation in the aggressive Eucalyptus foliar pathogen Teratosphaeria destructans.</title>
        <authorList>
            <person name="Havenga M."/>
            <person name="Wingfield B.D."/>
            <person name="Wingfield M.J."/>
            <person name="Dreyer L.L."/>
            <person name="Roets F."/>
            <person name="Aylward J."/>
        </authorList>
    </citation>
    <scope>NUCLEOTIDE SEQUENCE [LARGE SCALE GENOMIC DNA]</scope>
    <source>
        <strain evidence="1">CMW44962</strain>
    </source>
</reference>
<dbReference type="Proteomes" id="UP001138500">
    <property type="component" value="Unassembled WGS sequence"/>
</dbReference>
<dbReference type="AlphaFoldDB" id="A0A9W7W1L1"/>
<gene>
    <name evidence="1" type="ORF">Tdes44962_MAKER03458</name>
</gene>
<sequence length="87" mass="10364">MCCLPFLLPPTHHWRKYRARKQLRREAQIARNTYERRNVGLLNLALRSTNSVNSLTDADPGRFYREREGNNWFAKCAEKEVPECGRW</sequence>
<protein>
    <submittedName>
        <fullName evidence="1">Uncharacterized protein</fullName>
    </submittedName>
</protein>
<reference evidence="1 2" key="1">
    <citation type="journal article" date="2018" name="IMA Fungus">
        <title>IMA Genome-F 10: Nine draft genome sequences of Claviceps purpurea s.lat., including C. arundinis, C. humidiphila, and C. cf. spartinae, pseudomolecules for the pitch canker pathogen Fusarium circinatum, draft genome of Davidsoniella eucalypti, Grosmannia galeiformis, Quambalaria eucalypti, and Teratosphaeria destructans.</title>
        <authorList>
            <person name="Wingfield B.D."/>
            <person name="Liu M."/>
            <person name="Nguyen H.D."/>
            <person name="Lane F.A."/>
            <person name="Morgan S.W."/>
            <person name="De Vos L."/>
            <person name="Wilken P.M."/>
            <person name="Duong T.A."/>
            <person name="Aylward J."/>
            <person name="Coetzee M.P."/>
            <person name="Dadej K."/>
            <person name="De Beer Z.W."/>
            <person name="Findlay W."/>
            <person name="Havenga M."/>
            <person name="Kolarik M."/>
            <person name="Menzies J.G."/>
            <person name="Naidoo K."/>
            <person name="Pochopski O."/>
            <person name="Shoukouhi P."/>
            <person name="Santana Q.C."/>
            <person name="Seifert K.A."/>
            <person name="Soal N."/>
            <person name="Steenkamp E.T."/>
            <person name="Tatham C.T."/>
            <person name="van der Nest M.A."/>
            <person name="Wingfield M.J."/>
        </authorList>
    </citation>
    <scope>NUCLEOTIDE SEQUENCE [LARGE SCALE GENOMIC DNA]</scope>
    <source>
        <strain evidence="1">CMW44962</strain>
    </source>
</reference>
<evidence type="ECO:0000313" key="1">
    <source>
        <dbReference type="EMBL" id="KAH9826465.1"/>
    </source>
</evidence>